<dbReference type="PIRSF" id="PIRSF000770">
    <property type="entry name" value="RNA_pol_sigma-SigE/K"/>
    <property type="match status" value="1"/>
</dbReference>
<dbReference type="Gene3D" id="1.10.10.10">
    <property type="entry name" value="Winged helix-like DNA-binding domain superfamily/Winged helix DNA-binding domain"/>
    <property type="match status" value="1"/>
</dbReference>
<dbReference type="InterPro" id="IPR014284">
    <property type="entry name" value="RNA_pol_sigma-70_dom"/>
</dbReference>
<evidence type="ECO:0000256" key="2">
    <source>
        <dbReference type="ARBA" id="ARBA00023015"/>
    </source>
</evidence>
<evidence type="ECO:0000256" key="3">
    <source>
        <dbReference type="ARBA" id="ARBA00023082"/>
    </source>
</evidence>
<dbReference type="Pfam" id="PF04542">
    <property type="entry name" value="Sigma70_r2"/>
    <property type="match status" value="1"/>
</dbReference>
<dbReference type="RefSeq" id="WP_072299285.1">
    <property type="nucleotide sequence ID" value="NZ_FPIP01000001.1"/>
</dbReference>
<feature type="domain" description="RNA polymerase sigma-70" evidence="7">
    <location>
        <begin position="73"/>
        <end position="86"/>
    </location>
</feature>
<dbReference type="NCBIfam" id="NF004471">
    <property type="entry name" value="PRK05803.1"/>
    <property type="match status" value="1"/>
</dbReference>
<dbReference type="Gene3D" id="1.20.120.1810">
    <property type="match status" value="1"/>
</dbReference>
<dbReference type="Pfam" id="PF04545">
    <property type="entry name" value="Sigma70_r4"/>
    <property type="match status" value="1"/>
</dbReference>
<reference evidence="9 10" key="1">
    <citation type="submission" date="2016-11" db="EMBL/GenBank/DDBJ databases">
        <authorList>
            <person name="Jaros S."/>
            <person name="Januszkiewicz K."/>
            <person name="Wedrychowicz H."/>
        </authorList>
    </citation>
    <scope>NUCLEOTIDE SEQUENCE [LARGE SCALE GENOMIC DNA]</scope>
    <source>
        <strain evidence="9 10">YL228</strain>
    </source>
</reference>
<evidence type="ECO:0000259" key="8">
    <source>
        <dbReference type="PROSITE" id="PS00716"/>
    </source>
</evidence>
<keyword evidence="3 6" id="KW-0731">Sigma factor</keyword>
<comment type="similarity">
    <text evidence="1 6">Belongs to the sigma-70 factor family.</text>
</comment>
<evidence type="ECO:0000313" key="10">
    <source>
        <dbReference type="Proteomes" id="UP000183461"/>
    </source>
</evidence>
<dbReference type="PRINTS" id="PR00046">
    <property type="entry name" value="SIGMA70FCT"/>
</dbReference>
<dbReference type="PANTHER" id="PTHR30376">
    <property type="entry name" value="SIGMA FACTOR RPOH HEAT SHOCK RELATED"/>
    <property type="match status" value="1"/>
</dbReference>
<evidence type="ECO:0000256" key="4">
    <source>
        <dbReference type="ARBA" id="ARBA00023125"/>
    </source>
</evidence>
<dbReference type="GO" id="GO:0006352">
    <property type="term" value="P:DNA-templated transcription initiation"/>
    <property type="evidence" value="ECO:0007669"/>
    <property type="project" value="InterPro"/>
</dbReference>
<dbReference type="EMBL" id="FPIP01000001">
    <property type="protein sequence ID" value="SFW16380.1"/>
    <property type="molecule type" value="Genomic_DNA"/>
</dbReference>
<proteinExistence type="inferred from homology"/>
<accession>A0A1K1LZQ4</accession>
<dbReference type="CDD" id="cd06171">
    <property type="entry name" value="Sigma70_r4"/>
    <property type="match status" value="1"/>
</dbReference>
<dbReference type="PANTHER" id="PTHR30376:SF3">
    <property type="entry name" value="RNA POLYMERASE SIGMA FACTOR RPOH"/>
    <property type="match status" value="1"/>
</dbReference>
<dbReference type="InterPro" id="IPR013325">
    <property type="entry name" value="RNA_pol_sigma_r2"/>
</dbReference>
<evidence type="ECO:0000256" key="5">
    <source>
        <dbReference type="ARBA" id="ARBA00023163"/>
    </source>
</evidence>
<sequence>MFIELLRNLFFFALHIESSAVFPKPLSKKEENECFELMSKGDSSARNRLIEHNLRLVAHIVKKYASGADEQDELISVGTVGLIKAVSSFDNSKGAKFATYASRCIENEILMQFRAAKKSAGDVYINEPVETDKDGNALTLMDLIDDGVDIHEQVDILIRSRQLYSFLTQCLDKRELDIIVYRYGLYGSKPHTQNETAVKMGISRSYVSRIEKKAIGKLKKMFDNAAF</sequence>
<evidence type="ECO:0000256" key="6">
    <source>
        <dbReference type="RuleBase" id="RU362124"/>
    </source>
</evidence>
<dbReference type="Proteomes" id="UP000183461">
    <property type="component" value="Unassembled WGS sequence"/>
</dbReference>
<keyword evidence="4 6" id="KW-0238">DNA-binding</keyword>
<dbReference type="NCBIfam" id="TIGR02937">
    <property type="entry name" value="sigma70-ECF"/>
    <property type="match status" value="1"/>
</dbReference>
<protein>
    <recommendedName>
        <fullName evidence="6">RNA polymerase sigma factor</fullName>
    </recommendedName>
</protein>
<dbReference type="AlphaFoldDB" id="A0A1K1LZQ4"/>
<keyword evidence="5 6" id="KW-0804">Transcription</keyword>
<keyword evidence="2 6" id="KW-0805">Transcription regulation</keyword>
<gene>
    <name evidence="9" type="ORF">SAMN02910280_0916</name>
</gene>
<organism evidence="9 10">
    <name type="scientific">Ruminococcus flavefaciens</name>
    <dbReference type="NCBI Taxonomy" id="1265"/>
    <lineage>
        <taxon>Bacteria</taxon>
        <taxon>Bacillati</taxon>
        <taxon>Bacillota</taxon>
        <taxon>Clostridia</taxon>
        <taxon>Eubacteriales</taxon>
        <taxon>Oscillospiraceae</taxon>
        <taxon>Ruminococcus</taxon>
    </lineage>
</organism>
<feature type="domain" description="RNA polymerase sigma-70" evidence="8">
    <location>
        <begin position="192"/>
        <end position="218"/>
    </location>
</feature>
<dbReference type="PROSITE" id="PS00716">
    <property type="entry name" value="SIGMA70_2"/>
    <property type="match status" value="1"/>
</dbReference>
<dbReference type="InterPro" id="IPR000943">
    <property type="entry name" value="RNA_pol_sigma70"/>
</dbReference>
<dbReference type="InterPro" id="IPR007630">
    <property type="entry name" value="RNA_pol_sigma70_r4"/>
</dbReference>
<dbReference type="InterPro" id="IPR007627">
    <property type="entry name" value="RNA_pol_sigma70_r2"/>
</dbReference>
<dbReference type="PROSITE" id="PS00715">
    <property type="entry name" value="SIGMA70_1"/>
    <property type="match status" value="1"/>
</dbReference>
<dbReference type="GO" id="GO:0016987">
    <property type="term" value="F:sigma factor activity"/>
    <property type="evidence" value="ECO:0007669"/>
    <property type="project" value="UniProtKB-KW"/>
</dbReference>
<evidence type="ECO:0000313" key="9">
    <source>
        <dbReference type="EMBL" id="SFW16380.1"/>
    </source>
</evidence>
<dbReference type="SUPFAM" id="SSF88946">
    <property type="entry name" value="Sigma2 domain of RNA polymerase sigma factors"/>
    <property type="match status" value="1"/>
</dbReference>
<dbReference type="InterPro" id="IPR036388">
    <property type="entry name" value="WH-like_DNA-bd_sf"/>
</dbReference>
<dbReference type="SUPFAM" id="SSF88659">
    <property type="entry name" value="Sigma3 and sigma4 domains of RNA polymerase sigma factors"/>
    <property type="match status" value="1"/>
</dbReference>
<dbReference type="InterPro" id="IPR050813">
    <property type="entry name" value="Sigma-70_Factor"/>
</dbReference>
<name>A0A1K1LZQ4_RUMFL</name>
<evidence type="ECO:0000259" key="7">
    <source>
        <dbReference type="PROSITE" id="PS00715"/>
    </source>
</evidence>
<evidence type="ECO:0000256" key="1">
    <source>
        <dbReference type="ARBA" id="ARBA00007788"/>
    </source>
</evidence>
<dbReference type="GO" id="GO:0003677">
    <property type="term" value="F:DNA binding"/>
    <property type="evidence" value="ECO:0007669"/>
    <property type="project" value="UniProtKB-KW"/>
</dbReference>
<comment type="function">
    <text evidence="6">Sigma factors are initiation factors that promote the attachment of RNA polymerase to specific initiation sites and are then released.</text>
</comment>
<dbReference type="InterPro" id="IPR013324">
    <property type="entry name" value="RNA_pol_sigma_r3/r4-like"/>
</dbReference>